<name>A0A9W5Y0G8_9CLOT</name>
<sequence>MGSYYKKIDKSVLESGKITIPDDEINLLLDVSKMNVGESIDLILQFNNRKYKGKIAYKNRNSKKNKGKPYYQLTYELGLTKELKKEFIQTFLAIETEKISCNESEKYHITSDNINREVVKFQAKHENLITVSPFLKIGTEYDRLFQKIIEMNLLDLDKNDKEKDIISYSSTWIPISDLNKHKEVKNVVYYLVDTINKEVYIGSAHNLGKRVKPNREEIPGWNIFKYEVINPKYTGLLVKIEYHSIRAFASFLDNVGGESSLGISEYKLNNKVWSKCK</sequence>
<organism evidence="1 2">
    <name type="scientific">Clostridium folliculivorans</name>
    <dbReference type="NCBI Taxonomy" id="2886038"/>
    <lineage>
        <taxon>Bacteria</taxon>
        <taxon>Bacillati</taxon>
        <taxon>Bacillota</taxon>
        <taxon>Clostridia</taxon>
        <taxon>Eubacteriales</taxon>
        <taxon>Clostridiaceae</taxon>
        <taxon>Clostridium</taxon>
    </lineage>
</organism>
<accession>A0A9W5Y0G8</accession>
<evidence type="ECO:0000313" key="1">
    <source>
        <dbReference type="EMBL" id="GKU24338.1"/>
    </source>
</evidence>
<reference evidence="1" key="1">
    <citation type="journal article" date="2023" name="Int. J. Syst. Evol. Microbiol.">
        <title>&lt;i&gt;Clostridium folliculivorans&lt;/i&gt; sp. nov., isolated from soil samples of an organic paddy in Japan.</title>
        <authorList>
            <person name="Tazawa J."/>
            <person name="Kobayashi H."/>
            <person name="Tanizawa Y."/>
            <person name="Uchino A."/>
            <person name="Tanaka F."/>
            <person name="Urashima Y."/>
            <person name="Miura S."/>
            <person name="Sakamoto M."/>
            <person name="Ohkuma M."/>
            <person name="Tohno M."/>
        </authorList>
    </citation>
    <scope>NUCLEOTIDE SEQUENCE</scope>
    <source>
        <strain evidence="1">D1-1</strain>
    </source>
</reference>
<evidence type="ECO:0008006" key="3">
    <source>
        <dbReference type="Google" id="ProtNLM"/>
    </source>
</evidence>
<keyword evidence="2" id="KW-1185">Reference proteome</keyword>
<dbReference type="Proteomes" id="UP001057868">
    <property type="component" value="Unassembled WGS sequence"/>
</dbReference>
<protein>
    <recommendedName>
        <fullName evidence="3">GIY-YIG domain-containing protein</fullName>
    </recommendedName>
</protein>
<dbReference type="AlphaFoldDB" id="A0A9W5Y0G8"/>
<proteinExistence type="predicted"/>
<comment type="caution">
    <text evidence="1">The sequence shown here is derived from an EMBL/GenBank/DDBJ whole genome shotgun (WGS) entry which is preliminary data.</text>
</comment>
<dbReference type="RefSeq" id="WP_261851347.1">
    <property type="nucleotide sequence ID" value="NZ_BQXY01000001.1"/>
</dbReference>
<gene>
    <name evidence="1" type="ORF">CFOLD11_11640</name>
</gene>
<dbReference type="EMBL" id="BQXY01000001">
    <property type="protein sequence ID" value="GKU24338.1"/>
    <property type="molecule type" value="Genomic_DNA"/>
</dbReference>
<evidence type="ECO:0000313" key="2">
    <source>
        <dbReference type="Proteomes" id="UP001057868"/>
    </source>
</evidence>